<dbReference type="EMBL" id="ABEU02000005">
    <property type="protein sequence ID" value="PNR54266.1"/>
    <property type="molecule type" value="Genomic_DNA"/>
</dbReference>
<evidence type="ECO:0000313" key="2">
    <source>
        <dbReference type="EnsemblPlants" id="Pp3c5_20549V3.1"/>
    </source>
</evidence>
<dbReference type="EnsemblPlants" id="Pp3c5_20549V3.1">
    <property type="protein sequence ID" value="Pp3c5_20549V3.1"/>
    <property type="gene ID" value="Pp3c5_20549"/>
</dbReference>
<dbReference type="Proteomes" id="UP000006727">
    <property type="component" value="Chromosome 5"/>
</dbReference>
<sequence length="73" mass="7843">MVVSCVKTCLEWLLFVSHESNCSTLLLFCRGCVCGPSMNAESPPLIVRPTSVTVSAAICDFMRIPPPAHCSAD</sequence>
<gene>
    <name evidence="1" type="ORF">PHYPA_007943</name>
</gene>
<proteinExistence type="predicted"/>
<dbReference type="InParanoid" id="A0A2K1KKG7"/>
<organism evidence="1">
    <name type="scientific">Physcomitrium patens</name>
    <name type="common">Spreading-leaved earth moss</name>
    <name type="synonym">Physcomitrella patens</name>
    <dbReference type="NCBI Taxonomy" id="3218"/>
    <lineage>
        <taxon>Eukaryota</taxon>
        <taxon>Viridiplantae</taxon>
        <taxon>Streptophyta</taxon>
        <taxon>Embryophyta</taxon>
        <taxon>Bryophyta</taxon>
        <taxon>Bryophytina</taxon>
        <taxon>Bryopsida</taxon>
        <taxon>Funariidae</taxon>
        <taxon>Funariales</taxon>
        <taxon>Funariaceae</taxon>
        <taxon>Physcomitrium</taxon>
    </lineage>
</organism>
<name>A0A2K1KKG7_PHYPA</name>
<reference evidence="1 3" key="1">
    <citation type="journal article" date="2008" name="Science">
        <title>The Physcomitrella genome reveals evolutionary insights into the conquest of land by plants.</title>
        <authorList>
            <person name="Rensing S."/>
            <person name="Lang D."/>
            <person name="Zimmer A."/>
            <person name="Terry A."/>
            <person name="Salamov A."/>
            <person name="Shapiro H."/>
            <person name="Nishiyama T."/>
            <person name="Perroud P.-F."/>
            <person name="Lindquist E."/>
            <person name="Kamisugi Y."/>
            <person name="Tanahashi T."/>
            <person name="Sakakibara K."/>
            <person name="Fujita T."/>
            <person name="Oishi K."/>
            <person name="Shin-I T."/>
            <person name="Kuroki Y."/>
            <person name="Toyoda A."/>
            <person name="Suzuki Y."/>
            <person name="Hashimoto A."/>
            <person name="Yamaguchi K."/>
            <person name="Sugano A."/>
            <person name="Kohara Y."/>
            <person name="Fujiyama A."/>
            <person name="Anterola A."/>
            <person name="Aoki S."/>
            <person name="Ashton N."/>
            <person name="Barbazuk W.B."/>
            <person name="Barker E."/>
            <person name="Bennetzen J."/>
            <person name="Bezanilla M."/>
            <person name="Blankenship R."/>
            <person name="Cho S.H."/>
            <person name="Dutcher S."/>
            <person name="Estelle M."/>
            <person name="Fawcett J.A."/>
            <person name="Gundlach H."/>
            <person name="Hanada K."/>
            <person name="Heyl A."/>
            <person name="Hicks K.A."/>
            <person name="Hugh J."/>
            <person name="Lohr M."/>
            <person name="Mayer K."/>
            <person name="Melkozernov A."/>
            <person name="Murata T."/>
            <person name="Nelson D."/>
            <person name="Pils B."/>
            <person name="Prigge M."/>
            <person name="Reiss B."/>
            <person name="Renner T."/>
            <person name="Rombauts S."/>
            <person name="Rushton P."/>
            <person name="Sanderfoot A."/>
            <person name="Schween G."/>
            <person name="Shiu S.-H."/>
            <person name="Stueber K."/>
            <person name="Theodoulou F.L."/>
            <person name="Tu H."/>
            <person name="Van de Peer Y."/>
            <person name="Verrier P.J."/>
            <person name="Waters E."/>
            <person name="Wood A."/>
            <person name="Yang L."/>
            <person name="Cove D."/>
            <person name="Cuming A."/>
            <person name="Hasebe M."/>
            <person name="Lucas S."/>
            <person name="Mishler D.B."/>
            <person name="Reski R."/>
            <person name="Grigoriev I."/>
            <person name="Quatrano R.S."/>
            <person name="Boore J.L."/>
        </authorList>
    </citation>
    <scope>NUCLEOTIDE SEQUENCE [LARGE SCALE GENOMIC DNA]</scope>
    <source>
        <strain evidence="2 3">cv. Gransden 2004</strain>
    </source>
</reference>
<dbReference type="Gramene" id="Pp3c5_20549V3.1">
    <property type="protein sequence ID" value="Pp3c5_20549V3.1"/>
    <property type="gene ID" value="Pp3c5_20549"/>
</dbReference>
<evidence type="ECO:0000313" key="3">
    <source>
        <dbReference type="Proteomes" id="UP000006727"/>
    </source>
</evidence>
<accession>A0A2K1KKG7</accession>
<protein>
    <submittedName>
        <fullName evidence="1 2">Uncharacterized protein</fullName>
    </submittedName>
</protein>
<reference evidence="1 3" key="2">
    <citation type="journal article" date="2018" name="Plant J.">
        <title>The Physcomitrella patens chromosome-scale assembly reveals moss genome structure and evolution.</title>
        <authorList>
            <person name="Lang D."/>
            <person name="Ullrich K.K."/>
            <person name="Murat F."/>
            <person name="Fuchs J."/>
            <person name="Jenkins J."/>
            <person name="Haas F.B."/>
            <person name="Piednoel M."/>
            <person name="Gundlach H."/>
            <person name="Van Bel M."/>
            <person name="Meyberg R."/>
            <person name="Vives C."/>
            <person name="Morata J."/>
            <person name="Symeonidi A."/>
            <person name="Hiss M."/>
            <person name="Muchero W."/>
            <person name="Kamisugi Y."/>
            <person name="Saleh O."/>
            <person name="Blanc G."/>
            <person name="Decker E.L."/>
            <person name="van Gessel N."/>
            <person name="Grimwood J."/>
            <person name="Hayes R.D."/>
            <person name="Graham S.W."/>
            <person name="Gunter L.E."/>
            <person name="McDaniel S.F."/>
            <person name="Hoernstein S.N.W."/>
            <person name="Larsson A."/>
            <person name="Li F.W."/>
            <person name="Perroud P.F."/>
            <person name="Phillips J."/>
            <person name="Ranjan P."/>
            <person name="Rokshar D.S."/>
            <person name="Rothfels C.J."/>
            <person name="Schneider L."/>
            <person name="Shu S."/>
            <person name="Stevenson D.W."/>
            <person name="Thummler F."/>
            <person name="Tillich M."/>
            <person name="Villarreal Aguilar J.C."/>
            <person name="Widiez T."/>
            <person name="Wong G.K."/>
            <person name="Wymore A."/>
            <person name="Zhang Y."/>
            <person name="Zimmer A.D."/>
            <person name="Quatrano R.S."/>
            <person name="Mayer K.F.X."/>
            <person name="Goodstein D."/>
            <person name="Casacuberta J.M."/>
            <person name="Vandepoele K."/>
            <person name="Reski R."/>
            <person name="Cuming A.C."/>
            <person name="Tuskan G.A."/>
            <person name="Maumus F."/>
            <person name="Salse J."/>
            <person name="Schmutz J."/>
            <person name="Rensing S.A."/>
        </authorList>
    </citation>
    <scope>NUCLEOTIDE SEQUENCE [LARGE SCALE GENOMIC DNA]</scope>
    <source>
        <strain evidence="2 3">cv. Gransden 2004</strain>
    </source>
</reference>
<evidence type="ECO:0000313" key="1">
    <source>
        <dbReference type="EMBL" id="PNR54266.1"/>
    </source>
</evidence>
<reference evidence="2" key="3">
    <citation type="submission" date="2020-12" db="UniProtKB">
        <authorList>
            <consortium name="EnsemblPlants"/>
        </authorList>
    </citation>
    <scope>IDENTIFICATION</scope>
</reference>
<dbReference type="AlphaFoldDB" id="A0A2K1KKG7"/>
<keyword evidence="3" id="KW-1185">Reference proteome</keyword>